<dbReference type="InterPro" id="IPR005545">
    <property type="entry name" value="YCII"/>
</dbReference>
<evidence type="ECO:0000313" key="4">
    <source>
        <dbReference type="Proteomes" id="UP000621447"/>
    </source>
</evidence>
<dbReference type="InterPro" id="IPR011008">
    <property type="entry name" value="Dimeric_a/b-barrel"/>
</dbReference>
<evidence type="ECO:0000313" key="3">
    <source>
        <dbReference type="EMBL" id="NTS63545.1"/>
    </source>
</evidence>
<dbReference type="PANTHER" id="PTHR33606">
    <property type="entry name" value="PROTEIN YCII"/>
    <property type="match status" value="1"/>
</dbReference>
<proteinExistence type="inferred from homology"/>
<comment type="similarity">
    <text evidence="1">Belongs to the YciI family.</text>
</comment>
<comment type="caution">
    <text evidence="3">The sequence shown here is derived from an EMBL/GenBank/DDBJ whole genome shotgun (WGS) entry which is preliminary data.</text>
</comment>
<dbReference type="PANTHER" id="PTHR33606:SF3">
    <property type="entry name" value="PROTEIN YCII"/>
    <property type="match status" value="1"/>
</dbReference>
<dbReference type="NCBIfam" id="NF009508">
    <property type="entry name" value="PRK12866.1"/>
    <property type="match status" value="1"/>
</dbReference>
<gene>
    <name evidence="3" type="ORF">HRV97_00040</name>
</gene>
<accession>A0ABX2JBV1</accession>
<sequence length="97" mass="10380">MSHWLLRYQLAPDYLDRRAGLRAAHLALAWAASDAGDLLLGGAVGDAPTHAMLLFTSAAAAEAFAVRDPYVTQGLVTGWHVIEWKTVVGPEAATPIR</sequence>
<dbReference type="RefSeq" id="WP_174191674.1">
    <property type="nucleotide sequence ID" value="NZ_JABULH010000001.1"/>
</dbReference>
<reference evidence="3 4" key="1">
    <citation type="submission" date="2020-06" db="EMBL/GenBank/DDBJ databases">
        <title>Sphingomonas hominis sp. nov., a member of the Sphingomonas, isolated from the hair of a 22-year-old girl.</title>
        <authorList>
            <person name="Zhang D.-F."/>
            <person name="Cui X.-W."/>
        </authorList>
    </citation>
    <scope>NUCLEOTIDE SEQUENCE [LARGE SCALE GENOMIC DNA]</scope>
    <source>
        <strain evidence="3 4">HHU CXW</strain>
    </source>
</reference>
<dbReference type="SUPFAM" id="SSF54909">
    <property type="entry name" value="Dimeric alpha+beta barrel"/>
    <property type="match status" value="1"/>
</dbReference>
<evidence type="ECO:0000256" key="1">
    <source>
        <dbReference type="ARBA" id="ARBA00007689"/>
    </source>
</evidence>
<organism evidence="3 4">
    <name type="scientific">Sphingomonas hominis</name>
    <dbReference type="NCBI Taxonomy" id="2741495"/>
    <lineage>
        <taxon>Bacteria</taxon>
        <taxon>Pseudomonadati</taxon>
        <taxon>Pseudomonadota</taxon>
        <taxon>Alphaproteobacteria</taxon>
        <taxon>Sphingomonadales</taxon>
        <taxon>Sphingomonadaceae</taxon>
        <taxon>Sphingomonas</taxon>
    </lineage>
</organism>
<dbReference type="Gene3D" id="3.30.70.1060">
    <property type="entry name" value="Dimeric alpha+beta barrel"/>
    <property type="match status" value="1"/>
</dbReference>
<keyword evidence="4" id="KW-1185">Reference proteome</keyword>
<dbReference type="Pfam" id="PF03795">
    <property type="entry name" value="YCII"/>
    <property type="match status" value="1"/>
</dbReference>
<protein>
    <recommendedName>
        <fullName evidence="2">YCII-related domain-containing protein</fullName>
    </recommendedName>
</protein>
<dbReference type="InterPro" id="IPR051807">
    <property type="entry name" value="Sec-metab_biosynth-assoc"/>
</dbReference>
<dbReference type="Proteomes" id="UP000621447">
    <property type="component" value="Unassembled WGS sequence"/>
</dbReference>
<dbReference type="EMBL" id="JABULH010000001">
    <property type="protein sequence ID" value="NTS63545.1"/>
    <property type="molecule type" value="Genomic_DNA"/>
</dbReference>
<name>A0ABX2JBV1_9SPHN</name>
<evidence type="ECO:0000259" key="2">
    <source>
        <dbReference type="Pfam" id="PF03795"/>
    </source>
</evidence>
<feature type="domain" description="YCII-related" evidence="2">
    <location>
        <begin position="10"/>
        <end position="85"/>
    </location>
</feature>